<feature type="compositionally biased region" description="Pro residues" evidence="1">
    <location>
        <begin position="73"/>
        <end position="83"/>
    </location>
</feature>
<accession>A0AA37GZU4</accession>
<keyword evidence="4" id="KW-1185">Reference proteome</keyword>
<evidence type="ECO:0000256" key="1">
    <source>
        <dbReference type="SAM" id="MobiDB-lite"/>
    </source>
</evidence>
<reference evidence="3 4" key="1">
    <citation type="submission" date="2021-07" db="EMBL/GenBank/DDBJ databases">
        <title>Genome data of Colletotrichum spaethianum.</title>
        <authorList>
            <person name="Utami Y.D."/>
            <person name="Hiruma K."/>
        </authorList>
    </citation>
    <scope>NUCLEOTIDE SEQUENCE [LARGE SCALE GENOMIC DNA]</scope>
    <source>
        <strain evidence="3 4">MAFF 242679</strain>
    </source>
</reference>
<evidence type="ECO:0000259" key="2">
    <source>
        <dbReference type="Pfam" id="PF20516"/>
    </source>
</evidence>
<comment type="caution">
    <text evidence="3">The sequence shown here is derived from an EMBL/GenBank/DDBJ whole genome shotgun (WGS) entry which is preliminary data.</text>
</comment>
<dbReference type="Proteomes" id="UP001055172">
    <property type="component" value="Unassembled WGS sequence"/>
</dbReference>
<feature type="region of interest" description="Disordered" evidence="1">
    <location>
        <begin position="68"/>
        <end position="123"/>
    </location>
</feature>
<feature type="compositionally biased region" description="Low complexity" evidence="1">
    <location>
        <begin position="150"/>
        <end position="165"/>
    </location>
</feature>
<evidence type="ECO:0000313" key="4">
    <source>
        <dbReference type="Proteomes" id="UP001055172"/>
    </source>
</evidence>
<organism evidence="3 4">
    <name type="scientific">Colletotrichum liriopes</name>
    <dbReference type="NCBI Taxonomy" id="708192"/>
    <lineage>
        <taxon>Eukaryota</taxon>
        <taxon>Fungi</taxon>
        <taxon>Dikarya</taxon>
        <taxon>Ascomycota</taxon>
        <taxon>Pezizomycotina</taxon>
        <taxon>Sordariomycetes</taxon>
        <taxon>Hypocreomycetidae</taxon>
        <taxon>Glomerellales</taxon>
        <taxon>Glomerellaceae</taxon>
        <taxon>Colletotrichum</taxon>
        <taxon>Colletotrichum spaethianum species complex</taxon>
    </lineage>
</organism>
<gene>
    <name evidence="3" type="ORF">ColLi_12214</name>
</gene>
<dbReference type="Pfam" id="PF20516">
    <property type="entry name" value="PDDEXK_12"/>
    <property type="match status" value="1"/>
</dbReference>
<protein>
    <recommendedName>
        <fullName evidence="2">PD-(D/E)XK nuclease-like domain-containing protein</fullName>
    </recommendedName>
</protein>
<sequence>MFDGGEQRETIISWLSTITAVHSDLDQIPCSDARPRKRLRVACSDVEKPCVNDGLAPRAAADSTNSAIRLLPSPDPSPSPPATPNHRLQLPHPPPPGMAAPPRTPSPHKRNHGASDGPEPVILDDETPRAVAVALDSVDLSSQASFETTSSASRSSASAASGSSSPNKRLRNAEILWSGFTTDKFLSPTPQPPSLVALCDELNWIRLGYRVLPRRFQSGLQHITVPNKGSSIPPHAFFDPPAGSTPPTEWRIPSLGWVNRTVDEAVRCELSRDAESDWNHAVHARILNWVCAPEDAPRGLVAVRHCTTAQIMKDFRPKGAPTHMVDYCLVVDPTQDAAAREQINSICRSRPGASINHTDMGSLASHPIAVSIETKRPGEEWSKAMLQLGTWHAAQLRSLGKLGHSPTTSAIEFLPALIVQGHDWYFVATVPRPGGQPVVYSRVRVGSTEDHFGVYQLVVALQHLVRWAEQVFWPAMRSEILQC</sequence>
<feature type="region of interest" description="Disordered" evidence="1">
    <location>
        <begin position="146"/>
        <end position="168"/>
    </location>
</feature>
<evidence type="ECO:0000313" key="3">
    <source>
        <dbReference type="EMBL" id="GJC89376.1"/>
    </source>
</evidence>
<name>A0AA37GZU4_9PEZI</name>
<dbReference type="EMBL" id="BPPX01000040">
    <property type="protein sequence ID" value="GJC89376.1"/>
    <property type="molecule type" value="Genomic_DNA"/>
</dbReference>
<dbReference type="AlphaFoldDB" id="A0AA37GZU4"/>
<proteinExistence type="predicted"/>
<feature type="domain" description="PD-(D/E)XK nuclease-like" evidence="2">
    <location>
        <begin position="240"/>
        <end position="473"/>
    </location>
</feature>
<feature type="compositionally biased region" description="Pro residues" evidence="1">
    <location>
        <begin position="91"/>
        <end position="105"/>
    </location>
</feature>
<dbReference type="InterPro" id="IPR046797">
    <property type="entry name" value="PDDEXK_12"/>
</dbReference>